<dbReference type="InterPro" id="IPR013740">
    <property type="entry name" value="Redoxin"/>
</dbReference>
<protein>
    <recommendedName>
        <fullName evidence="3 9">Glutaredoxin-dependent peroxiredoxin</fullName>
        <ecNumber evidence="3 9">1.11.1.25</ecNumber>
    </recommendedName>
</protein>
<keyword evidence="6 9" id="KW-0560">Oxidoreductase</keyword>
<gene>
    <name evidence="11" type="ORF">C2E20_2896</name>
</gene>
<dbReference type="OrthoDB" id="1882547at2759"/>
<keyword evidence="4 9" id="KW-0575">Peroxidase</keyword>
<name>A0A2P6VIH6_9CHLO</name>
<keyword evidence="5 9" id="KW-0049">Antioxidant</keyword>
<evidence type="ECO:0000256" key="6">
    <source>
        <dbReference type="ARBA" id="ARBA00023002"/>
    </source>
</evidence>
<comment type="catalytic activity">
    <reaction evidence="1">
        <text>[glutaredoxin]-dithiol + a hydroperoxide = [glutaredoxin]-disulfide + an alcohol + H2O</text>
        <dbReference type="Rhea" id="RHEA:62624"/>
        <dbReference type="Rhea" id="RHEA-COMP:10729"/>
        <dbReference type="Rhea" id="RHEA-COMP:10730"/>
        <dbReference type="ChEBI" id="CHEBI:15377"/>
        <dbReference type="ChEBI" id="CHEBI:29950"/>
        <dbReference type="ChEBI" id="CHEBI:30879"/>
        <dbReference type="ChEBI" id="CHEBI:35924"/>
        <dbReference type="ChEBI" id="CHEBI:50058"/>
        <dbReference type="EC" id="1.11.1.25"/>
    </reaction>
</comment>
<evidence type="ECO:0000256" key="3">
    <source>
        <dbReference type="ARBA" id="ARBA00013016"/>
    </source>
</evidence>
<dbReference type="PANTHER" id="PTHR10430">
    <property type="entry name" value="PEROXIREDOXIN"/>
    <property type="match status" value="1"/>
</dbReference>
<evidence type="ECO:0000313" key="12">
    <source>
        <dbReference type="Proteomes" id="UP000239649"/>
    </source>
</evidence>
<comment type="caution">
    <text evidence="11">The sequence shown here is derived from an EMBL/GenBank/DDBJ whole genome shotgun (WGS) entry which is preliminary data.</text>
</comment>
<evidence type="ECO:0000259" key="10">
    <source>
        <dbReference type="PROSITE" id="PS51352"/>
    </source>
</evidence>
<sequence length="167" mass="17398">MMKIEALAVGDKLPTDTSLNFFDAEGNMQEVSVGSLTKGKKVVLFAVPGAFTPTCSLKHLPGFIEKADELRAKGVDTIACVSVNDAFVMDAWGKSVGADGKVLMLADGSAVFAQAIGAELDLTDKGLGVRSRRYAMLVDDGVVKVLNLEEGGAFTVSGAEDILAALS</sequence>
<reference evidence="11 12" key="1">
    <citation type="journal article" date="2018" name="Plant J.">
        <title>Genome sequences of Chlorella sorokiniana UTEX 1602 and Micractinium conductrix SAG 241.80: implications to maltose excretion by a green alga.</title>
        <authorList>
            <person name="Arriola M.B."/>
            <person name="Velmurugan N."/>
            <person name="Zhang Y."/>
            <person name="Plunkett M.H."/>
            <person name="Hondzo H."/>
            <person name="Barney B.M."/>
        </authorList>
    </citation>
    <scope>NUCLEOTIDE SEQUENCE [LARGE SCALE GENOMIC DNA]</scope>
    <source>
        <strain evidence="11 12">SAG 241.80</strain>
    </source>
</reference>
<dbReference type="PROSITE" id="PS51352">
    <property type="entry name" value="THIOREDOXIN_2"/>
    <property type="match status" value="1"/>
</dbReference>
<evidence type="ECO:0000256" key="5">
    <source>
        <dbReference type="ARBA" id="ARBA00022862"/>
    </source>
</evidence>
<dbReference type="PANTHER" id="PTHR10430:SF16">
    <property type="entry name" value="PEROXIREDOXIN-5, MITOCHONDRIAL"/>
    <property type="match status" value="1"/>
</dbReference>
<comment type="function">
    <text evidence="9">Thiol-specific peroxidase that catalyzes the reduction of hydrogen peroxide and organic hydroperoxides to water and alcohols, respectively. Plays a role in cell protection against oxidative stress by detoxifying peroxides.</text>
</comment>
<evidence type="ECO:0000256" key="1">
    <source>
        <dbReference type="ARBA" id="ARBA00001711"/>
    </source>
</evidence>
<dbReference type="SUPFAM" id="SSF52833">
    <property type="entry name" value="Thioredoxin-like"/>
    <property type="match status" value="1"/>
</dbReference>
<feature type="active site" description="Cysteine sulfenic acid (-SOH) intermediate" evidence="8">
    <location>
        <position position="55"/>
    </location>
</feature>
<evidence type="ECO:0000256" key="7">
    <source>
        <dbReference type="ARBA" id="ARBA00023284"/>
    </source>
</evidence>
<dbReference type="AlphaFoldDB" id="A0A2P6VIH6"/>
<dbReference type="Pfam" id="PF08534">
    <property type="entry name" value="Redoxin"/>
    <property type="match status" value="1"/>
</dbReference>
<dbReference type="GO" id="GO:0045454">
    <property type="term" value="P:cell redox homeostasis"/>
    <property type="evidence" value="ECO:0007669"/>
    <property type="project" value="TreeGrafter"/>
</dbReference>
<dbReference type="EC" id="1.11.1.25" evidence="3 9"/>
<evidence type="ECO:0000256" key="2">
    <source>
        <dbReference type="ARBA" id="ARBA00010505"/>
    </source>
</evidence>
<keyword evidence="12" id="KW-1185">Reference proteome</keyword>
<dbReference type="EMBL" id="LHPF02000006">
    <property type="protein sequence ID" value="PSC73880.1"/>
    <property type="molecule type" value="Genomic_DNA"/>
</dbReference>
<evidence type="ECO:0000256" key="4">
    <source>
        <dbReference type="ARBA" id="ARBA00022559"/>
    </source>
</evidence>
<evidence type="ECO:0000256" key="9">
    <source>
        <dbReference type="RuleBase" id="RU366011"/>
    </source>
</evidence>
<dbReference type="GO" id="GO:0005737">
    <property type="term" value="C:cytoplasm"/>
    <property type="evidence" value="ECO:0007669"/>
    <property type="project" value="TreeGrafter"/>
</dbReference>
<dbReference type="GO" id="GO:0034599">
    <property type="term" value="P:cellular response to oxidative stress"/>
    <property type="evidence" value="ECO:0007669"/>
    <property type="project" value="InterPro"/>
</dbReference>
<dbReference type="CDD" id="cd03013">
    <property type="entry name" value="PRX5_like"/>
    <property type="match status" value="1"/>
</dbReference>
<dbReference type="Gene3D" id="3.40.30.10">
    <property type="entry name" value="Glutaredoxin"/>
    <property type="match status" value="1"/>
</dbReference>
<evidence type="ECO:0000313" key="11">
    <source>
        <dbReference type="EMBL" id="PSC73880.1"/>
    </source>
</evidence>
<keyword evidence="7 9" id="KW-0676">Redox-active center</keyword>
<dbReference type="GO" id="GO:0008379">
    <property type="term" value="F:thioredoxin peroxidase activity"/>
    <property type="evidence" value="ECO:0007669"/>
    <property type="project" value="InterPro"/>
</dbReference>
<dbReference type="InterPro" id="IPR013766">
    <property type="entry name" value="Thioredoxin_domain"/>
</dbReference>
<dbReference type="STRING" id="554055.A0A2P6VIH6"/>
<dbReference type="InterPro" id="IPR036249">
    <property type="entry name" value="Thioredoxin-like_sf"/>
</dbReference>
<dbReference type="FunFam" id="3.40.30.10:FF:000020">
    <property type="entry name" value="Peroxiredoxin"/>
    <property type="match status" value="1"/>
</dbReference>
<dbReference type="Proteomes" id="UP000239649">
    <property type="component" value="Unassembled WGS sequence"/>
</dbReference>
<organism evidence="11 12">
    <name type="scientific">Micractinium conductrix</name>
    <dbReference type="NCBI Taxonomy" id="554055"/>
    <lineage>
        <taxon>Eukaryota</taxon>
        <taxon>Viridiplantae</taxon>
        <taxon>Chlorophyta</taxon>
        <taxon>core chlorophytes</taxon>
        <taxon>Trebouxiophyceae</taxon>
        <taxon>Chlorellales</taxon>
        <taxon>Chlorellaceae</taxon>
        <taxon>Chlorella clade</taxon>
        <taxon>Micractinium</taxon>
    </lineage>
</organism>
<evidence type="ECO:0000256" key="8">
    <source>
        <dbReference type="PIRSR" id="PIRSR637944-1"/>
    </source>
</evidence>
<proteinExistence type="inferred from homology"/>
<dbReference type="InterPro" id="IPR037944">
    <property type="entry name" value="PRX5-like"/>
</dbReference>
<feature type="domain" description="Thioredoxin" evidence="10">
    <location>
        <begin position="7"/>
        <end position="167"/>
    </location>
</feature>
<dbReference type="GO" id="GO:0042744">
    <property type="term" value="P:hydrogen peroxide catabolic process"/>
    <property type="evidence" value="ECO:0007669"/>
    <property type="project" value="TreeGrafter"/>
</dbReference>
<accession>A0A2P6VIH6</accession>
<comment type="similarity">
    <text evidence="2 9">Belongs to the peroxiredoxin family. Prx5 subfamily.</text>
</comment>